<evidence type="ECO:0000256" key="1">
    <source>
        <dbReference type="SAM" id="MobiDB-lite"/>
    </source>
</evidence>
<organism evidence="2">
    <name type="scientific">marine sediment metagenome</name>
    <dbReference type="NCBI Taxonomy" id="412755"/>
    <lineage>
        <taxon>unclassified sequences</taxon>
        <taxon>metagenomes</taxon>
        <taxon>ecological metagenomes</taxon>
    </lineage>
</organism>
<proteinExistence type="predicted"/>
<accession>A0A0F9P2Z0</accession>
<comment type="caution">
    <text evidence="2">The sequence shown here is derived from an EMBL/GenBank/DDBJ whole genome shotgun (WGS) entry which is preliminary data.</text>
</comment>
<dbReference type="AlphaFoldDB" id="A0A0F9P2Z0"/>
<name>A0A0F9P2Z0_9ZZZZ</name>
<feature type="compositionally biased region" description="Basic and acidic residues" evidence="1">
    <location>
        <begin position="18"/>
        <end position="42"/>
    </location>
</feature>
<gene>
    <name evidence="2" type="ORF">LCGC14_0895090</name>
</gene>
<protein>
    <submittedName>
        <fullName evidence="2">Uncharacterized protein</fullName>
    </submittedName>
</protein>
<evidence type="ECO:0000313" key="2">
    <source>
        <dbReference type="EMBL" id="KKN24439.1"/>
    </source>
</evidence>
<dbReference type="EMBL" id="LAZR01002883">
    <property type="protein sequence ID" value="KKN24439.1"/>
    <property type="molecule type" value="Genomic_DNA"/>
</dbReference>
<sequence>MSEDEAWTRIAQIVDEVREERDEPPGWRRQGDGCPSMDERQVRYTGMQH</sequence>
<reference evidence="2" key="1">
    <citation type="journal article" date="2015" name="Nature">
        <title>Complex archaea that bridge the gap between prokaryotes and eukaryotes.</title>
        <authorList>
            <person name="Spang A."/>
            <person name="Saw J.H."/>
            <person name="Jorgensen S.L."/>
            <person name="Zaremba-Niedzwiedzka K."/>
            <person name="Martijn J."/>
            <person name="Lind A.E."/>
            <person name="van Eijk R."/>
            <person name="Schleper C."/>
            <person name="Guy L."/>
            <person name="Ettema T.J."/>
        </authorList>
    </citation>
    <scope>NUCLEOTIDE SEQUENCE</scope>
</reference>
<feature type="region of interest" description="Disordered" evidence="1">
    <location>
        <begin position="18"/>
        <end position="49"/>
    </location>
</feature>